<dbReference type="InterPro" id="IPR045569">
    <property type="entry name" value="Metalloprtase-TldD/E_C"/>
</dbReference>
<gene>
    <name evidence="2" type="ORF">LCGC14_1097290</name>
</gene>
<dbReference type="InterPro" id="IPR047657">
    <property type="entry name" value="PmbA"/>
</dbReference>
<proteinExistence type="predicted"/>
<dbReference type="SUPFAM" id="SSF111283">
    <property type="entry name" value="Putative modulator of DNA gyrase, PmbA/TldD"/>
    <property type="match status" value="1"/>
</dbReference>
<dbReference type="GO" id="GO:0006508">
    <property type="term" value="P:proteolysis"/>
    <property type="evidence" value="ECO:0007669"/>
    <property type="project" value="InterPro"/>
</dbReference>
<protein>
    <recommendedName>
        <fullName evidence="1">Metalloprotease TldD/E C-terminal domain-containing protein</fullName>
    </recommendedName>
</protein>
<reference evidence="2" key="1">
    <citation type="journal article" date="2015" name="Nature">
        <title>Complex archaea that bridge the gap between prokaryotes and eukaryotes.</title>
        <authorList>
            <person name="Spang A."/>
            <person name="Saw J.H."/>
            <person name="Jorgensen S.L."/>
            <person name="Zaremba-Niedzwiedzka K."/>
            <person name="Martijn J."/>
            <person name="Lind A.E."/>
            <person name="van Eijk R."/>
            <person name="Schleper C."/>
            <person name="Guy L."/>
            <person name="Ettema T.J."/>
        </authorList>
    </citation>
    <scope>NUCLEOTIDE SEQUENCE</scope>
</reference>
<comment type="caution">
    <text evidence="2">The sequence shown here is derived from an EMBL/GenBank/DDBJ whole genome shotgun (WGS) entry which is preliminary data.</text>
</comment>
<sequence length="442" mass="50245">MSTDRLDIIEKNLKSKSIEEYEIYLIERENFETIFLKSQPETEREVIDFEYFIRILKQKGEETGIGVVKGNSLDSGEILKNISTCRSISNYNTSSKYFFPENKSFPKIITADANVLRDPITIKNKLSQNLIETVKEQKDVVPTFGRFRLHNQKKFLRNSNGLNLDSVKTLFHIEFSLKAQKNGKIAEYWTTGYFKEVDHLKFEERVENWAKLAKDMLIAEPPKPTKDALVVFPPHVLREAIIPVIGFHSLGKTFNEKISSYNLNDKVATEDISIIDDGLLKGGLGSSSWDGEGNPHQKSEIIKDGIFQKRLYDQKYAILENIESTGNGRRVGNGSISNGISNLQILPGDFSLENMISEIKEGYFINNFSWLNPEAISGFFGAEIRNGYYIKNGEIKNPIKGGNISGNILEMLKNCEFITNNTEFSENTLFPYMAFSNLTVSF</sequence>
<dbReference type="EMBL" id="LAZR01004919">
    <property type="protein sequence ID" value="KKN04455.1"/>
    <property type="molecule type" value="Genomic_DNA"/>
</dbReference>
<dbReference type="PANTHER" id="PTHR43421:SF1">
    <property type="entry name" value="METALLOPROTEASE PMBA"/>
    <property type="match status" value="1"/>
</dbReference>
<evidence type="ECO:0000313" key="2">
    <source>
        <dbReference type="EMBL" id="KKN04455.1"/>
    </source>
</evidence>
<evidence type="ECO:0000259" key="1">
    <source>
        <dbReference type="Pfam" id="PF19289"/>
    </source>
</evidence>
<dbReference type="AlphaFoldDB" id="A0A0F9MAM8"/>
<dbReference type="Gene3D" id="3.30.2290.10">
    <property type="entry name" value="PmbA/TldD superfamily"/>
    <property type="match status" value="1"/>
</dbReference>
<accession>A0A0F9MAM8</accession>
<dbReference type="InterPro" id="IPR035068">
    <property type="entry name" value="TldD/PmbA_N"/>
</dbReference>
<dbReference type="Pfam" id="PF19289">
    <property type="entry name" value="PmbA_TldD_3rd"/>
    <property type="match status" value="1"/>
</dbReference>
<feature type="domain" description="Metalloprotease TldD/E C-terminal" evidence="1">
    <location>
        <begin position="228"/>
        <end position="441"/>
    </location>
</feature>
<name>A0A0F9MAM8_9ZZZZ</name>
<dbReference type="GO" id="GO:0008237">
    <property type="term" value="F:metallopeptidase activity"/>
    <property type="evidence" value="ECO:0007669"/>
    <property type="project" value="InterPro"/>
</dbReference>
<organism evidence="2">
    <name type="scientific">marine sediment metagenome</name>
    <dbReference type="NCBI Taxonomy" id="412755"/>
    <lineage>
        <taxon>unclassified sequences</taxon>
        <taxon>metagenomes</taxon>
        <taxon>ecological metagenomes</taxon>
    </lineage>
</organism>
<dbReference type="GO" id="GO:0005829">
    <property type="term" value="C:cytosol"/>
    <property type="evidence" value="ECO:0007669"/>
    <property type="project" value="TreeGrafter"/>
</dbReference>
<dbReference type="InterPro" id="IPR036059">
    <property type="entry name" value="TldD/PmbA_sf"/>
</dbReference>
<dbReference type="PANTHER" id="PTHR43421">
    <property type="entry name" value="METALLOPROTEASE PMBA"/>
    <property type="match status" value="1"/>
</dbReference>